<reference evidence="2 3" key="1">
    <citation type="submission" date="2016-03" db="EMBL/GenBank/DDBJ databases">
        <title>Comparative genomics of 54 Lactobacillus plantarum strains reveals genomic uncoupling from niche constraints.</title>
        <authorList>
            <person name="Martino M.E."/>
        </authorList>
    </citation>
    <scope>NUCLEOTIDE SEQUENCE [LARGE SCALE GENOMIC DNA]</scope>
    <source>
        <strain evidence="2 3">19.1</strain>
    </source>
</reference>
<dbReference type="EMBL" id="LUXM01000012">
    <property type="protein sequence ID" value="KZU97815.1"/>
    <property type="molecule type" value="Genomic_DNA"/>
</dbReference>
<gene>
    <name evidence="2" type="ORF">Lp19_0499</name>
</gene>
<proteinExistence type="predicted"/>
<dbReference type="Proteomes" id="UP000076882">
    <property type="component" value="Unassembled WGS sequence"/>
</dbReference>
<organism evidence="2 3">
    <name type="scientific">Lactiplantibacillus plantarum</name>
    <name type="common">Lactobacillus plantarum</name>
    <dbReference type="NCBI Taxonomy" id="1590"/>
    <lineage>
        <taxon>Bacteria</taxon>
        <taxon>Bacillati</taxon>
        <taxon>Bacillota</taxon>
        <taxon>Bacilli</taxon>
        <taxon>Lactobacillales</taxon>
        <taxon>Lactobacillaceae</taxon>
        <taxon>Lactiplantibacillus</taxon>
    </lineage>
</organism>
<evidence type="ECO:0000256" key="1">
    <source>
        <dbReference type="SAM" id="Phobius"/>
    </source>
</evidence>
<dbReference type="AlphaFoldDB" id="A0A165S7E5"/>
<keyword evidence="1" id="KW-0812">Transmembrane</keyword>
<dbReference type="PATRIC" id="fig|1590.201.peg.207"/>
<feature type="transmembrane region" description="Helical" evidence="1">
    <location>
        <begin position="66"/>
        <end position="82"/>
    </location>
</feature>
<accession>A0A165S7E5</accession>
<name>A0A165S7E5_LACPN</name>
<protein>
    <submittedName>
        <fullName evidence="2">Uncharacterized protein</fullName>
    </submittedName>
</protein>
<feature type="transmembrane region" description="Helical" evidence="1">
    <location>
        <begin position="44"/>
        <end position="60"/>
    </location>
</feature>
<comment type="caution">
    <text evidence="2">The sequence shown here is derived from an EMBL/GenBank/DDBJ whole genome shotgun (WGS) entry which is preliminary data.</text>
</comment>
<sequence>MPLLGQVNYKEYGFPTIHVLMVVCDSFLLLSIAKTFFLTKVRRLQLLCTAGIALLPLLFGLSRGTIVILLLGILMLFLLTLRKKITIKVGVVIGLLLLFGLYLFGITGNYRMNHDYGHTENLTESSLILSIGKATNKFTDSNIPKPFYWTYIYATSPIANFRYNTELSSPTASTANIGEFLVTNFFPDFISKRIYPTYEDDYQAWLMTNEFTVTTAFTLPYTFLGWMGVCVFLIYVLLFPIVYLELIRKFAPGYFDLALVLTSTIYVLMPFSNFFSFSALSMQLFLPFICGLFSQKKSIKQNYEREEA</sequence>
<feature type="transmembrane region" description="Helical" evidence="1">
    <location>
        <begin position="251"/>
        <end position="268"/>
    </location>
</feature>
<evidence type="ECO:0000313" key="2">
    <source>
        <dbReference type="EMBL" id="KZU97815.1"/>
    </source>
</evidence>
<keyword evidence="1" id="KW-0472">Membrane</keyword>
<keyword evidence="1" id="KW-1133">Transmembrane helix</keyword>
<evidence type="ECO:0000313" key="3">
    <source>
        <dbReference type="Proteomes" id="UP000076882"/>
    </source>
</evidence>
<feature type="transmembrane region" description="Helical" evidence="1">
    <location>
        <begin position="89"/>
        <end position="107"/>
    </location>
</feature>
<feature type="transmembrane region" description="Helical" evidence="1">
    <location>
        <begin position="12"/>
        <end position="32"/>
    </location>
</feature>
<feature type="transmembrane region" description="Helical" evidence="1">
    <location>
        <begin position="223"/>
        <end position="244"/>
    </location>
</feature>